<accession>A0A9W6ZJ05</accession>
<name>A0A9W6ZJ05_9STRA</name>
<reference evidence="1" key="1">
    <citation type="submission" date="2022-07" db="EMBL/GenBank/DDBJ databases">
        <title>Genome analysis of Parmales, a sister group of diatoms, reveals the evolutionary specialization of diatoms from phago-mixotrophs to photoautotrophs.</title>
        <authorList>
            <person name="Ban H."/>
            <person name="Sato S."/>
            <person name="Yoshikawa S."/>
            <person name="Kazumasa Y."/>
            <person name="Nakamura Y."/>
            <person name="Ichinomiya M."/>
            <person name="Saitoh K."/>
            <person name="Sato N."/>
            <person name="Blanc-Mathieu R."/>
            <person name="Endo H."/>
            <person name="Kuwata A."/>
            <person name="Ogata H."/>
        </authorList>
    </citation>
    <scope>NUCLEOTIDE SEQUENCE</scope>
</reference>
<comment type="caution">
    <text evidence="1">The sequence shown here is derived from an EMBL/GenBank/DDBJ whole genome shotgun (WGS) entry which is preliminary data.</text>
</comment>
<sequence>MGMNFACDHIIELNQVLVCLRIMMVYFQLTDGFIAFVYAAFNDPKLNGVPLPAQRTSLFVFGVPDVPVLVGLGDPPILDNGEKHRAIASYVNNKVAIPDNIKNDQMLRLRQMRRYMRAEGRLYDNLQDGIRRKYLNAPPIPPSAACELLIDIIIVSYYGPTPPMSSSPSSSSLTNMSSASTMASYSDLSSPLTWPLYFVRARSRRREGCPR</sequence>
<dbReference type="AlphaFoldDB" id="A0A9W6ZJ05"/>
<dbReference type="Proteomes" id="UP001165082">
    <property type="component" value="Unassembled WGS sequence"/>
</dbReference>
<organism evidence="1 2">
    <name type="scientific">Triparma retinervis</name>
    <dbReference type="NCBI Taxonomy" id="2557542"/>
    <lineage>
        <taxon>Eukaryota</taxon>
        <taxon>Sar</taxon>
        <taxon>Stramenopiles</taxon>
        <taxon>Ochrophyta</taxon>
        <taxon>Bolidophyceae</taxon>
        <taxon>Parmales</taxon>
        <taxon>Triparmaceae</taxon>
        <taxon>Triparma</taxon>
    </lineage>
</organism>
<proteinExistence type="predicted"/>
<evidence type="ECO:0000313" key="2">
    <source>
        <dbReference type="Proteomes" id="UP001165082"/>
    </source>
</evidence>
<gene>
    <name evidence="1" type="ORF">TrRE_jg7110</name>
</gene>
<dbReference type="EMBL" id="BRXZ01004679">
    <property type="protein sequence ID" value="GMH53616.1"/>
    <property type="molecule type" value="Genomic_DNA"/>
</dbReference>
<evidence type="ECO:0000313" key="1">
    <source>
        <dbReference type="EMBL" id="GMH53616.1"/>
    </source>
</evidence>
<protein>
    <submittedName>
        <fullName evidence="1">Uncharacterized protein</fullName>
    </submittedName>
</protein>
<keyword evidence="2" id="KW-1185">Reference proteome</keyword>